<dbReference type="Pfam" id="PF00651">
    <property type="entry name" value="BTB"/>
    <property type="match status" value="1"/>
</dbReference>
<dbReference type="PANTHER" id="PTHR47843:SF2">
    <property type="entry name" value="BTB DOMAIN-CONTAINING PROTEIN"/>
    <property type="match status" value="1"/>
</dbReference>
<dbReference type="PANTHER" id="PTHR47843">
    <property type="entry name" value="BTB DOMAIN-CONTAINING PROTEIN-RELATED"/>
    <property type="match status" value="1"/>
</dbReference>
<evidence type="ECO:0000313" key="3">
    <source>
        <dbReference type="Proteomes" id="UP000799424"/>
    </source>
</evidence>
<organism evidence="2 3">
    <name type="scientific">Ophiobolus disseminans</name>
    <dbReference type="NCBI Taxonomy" id="1469910"/>
    <lineage>
        <taxon>Eukaryota</taxon>
        <taxon>Fungi</taxon>
        <taxon>Dikarya</taxon>
        <taxon>Ascomycota</taxon>
        <taxon>Pezizomycotina</taxon>
        <taxon>Dothideomycetes</taxon>
        <taxon>Pleosporomycetidae</taxon>
        <taxon>Pleosporales</taxon>
        <taxon>Pleosporineae</taxon>
        <taxon>Phaeosphaeriaceae</taxon>
        <taxon>Ophiobolus</taxon>
    </lineage>
</organism>
<feature type="non-terminal residue" evidence="2">
    <location>
        <position position="1"/>
    </location>
</feature>
<gene>
    <name evidence="2" type="ORF">CC86DRAFT_266377</name>
</gene>
<reference evidence="2" key="1">
    <citation type="journal article" date="2020" name="Stud. Mycol.">
        <title>101 Dothideomycetes genomes: a test case for predicting lifestyles and emergence of pathogens.</title>
        <authorList>
            <person name="Haridas S."/>
            <person name="Albert R."/>
            <person name="Binder M."/>
            <person name="Bloem J."/>
            <person name="Labutti K."/>
            <person name="Salamov A."/>
            <person name="Andreopoulos B."/>
            <person name="Baker S."/>
            <person name="Barry K."/>
            <person name="Bills G."/>
            <person name="Bluhm B."/>
            <person name="Cannon C."/>
            <person name="Castanera R."/>
            <person name="Culley D."/>
            <person name="Daum C."/>
            <person name="Ezra D."/>
            <person name="Gonzalez J."/>
            <person name="Henrissat B."/>
            <person name="Kuo A."/>
            <person name="Liang C."/>
            <person name="Lipzen A."/>
            <person name="Lutzoni F."/>
            <person name="Magnuson J."/>
            <person name="Mondo S."/>
            <person name="Nolan M."/>
            <person name="Ohm R."/>
            <person name="Pangilinan J."/>
            <person name="Park H.-J."/>
            <person name="Ramirez L."/>
            <person name="Alfaro M."/>
            <person name="Sun H."/>
            <person name="Tritt A."/>
            <person name="Yoshinaga Y."/>
            <person name="Zwiers L.-H."/>
            <person name="Turgeon B."/>
            <person name="Goodwin S."/>
            <person name="Spatafora J."/>
            <person name="Crous P."/>
            <person name="Grigoriev I."/>
        </authorList>
    </citation>
    <scope>NUCLEOTIDE SEQUENCE</scope>
    <source>
        <strain evidence="2">CBS 113818</strain>
    </source>
</reference>
<feature type="domain" description="BTB" evidence="1">
    <location>
        <begin position="2"/>
        <end position="73"/>
    </location>
</feature>
<name>A0A6A7A2W5_9PLEO</name>
<dbReference type="Proteomes" id="UP000799424">
    <property type="component" value="Unassembled WGS sequence"/>
</dbReference>
<keyword evidence="3" id="KW-1185">Reference proteome</keyword>
<proteinExistence type="predicted"/>
<sequence length="188" mass="21222">SNTVQIVVGKSLKERRFHVHESLLSSRSEFIKSTMHISWHQGQQSSLAFPDDNPDIFSLYVSYLYSGSLPTRGADEWLKLVRLYVLAEKLRDTQAKNDIIDAMHGFIKEAVPRETPRQSTTEAAGRHPITAASLTELYAGTQRGGLARKLVLDLYADNGTEDWLKDGKAQLPNDFLFDLATTMMRKRP</sequence>
<feature type="non-terminal residue" evidence="2">
    <location>
        <position position="188"/>
    </location>
</feature>
<dbReference type="OrthoDB" id="1022638at2759"/>
<dbReference type="EMBL" id="MU006224">
    <property type="protein sequence ID" value="KAF2827178.1"/>
    <property type="molecule type" value="Genomic_DNA"/>
</dbReference>
<protein>
    <recommendedName>
        <fullName evidence="1">BTB domain-containing protein</fullName>
    </recommendedName>
</protein>
<accession>A0A6A7A2W5</accession>
<dbReference type="InterPro" id="IPR011333">
    <property type="entry name" value="SKP1/BTB/POZ_sf"/>
</dbReference>
<evidence type="ECO:0000313" key="2">
    <source>
        <dbReference type="EMBL" id="KAF2827178.1"/>
    </source>
</evidence>
<dbReference type="PROSITE" id="PS50097">
    <property type="entry name" value="BTB"/>
    <property type="match status" value="1"/>
</dbReference>
<dbReference type="CDD" id="cd18186">
    <property type="entry name" value="BTB_POZ_ZBTB_KLHL-like"/>
    <property type="match status" value="1"/>
</dbReference>
<dbReference type="InterPro" id="IPR000210">
    <property type="entry name" value="BTB/POZ_dom"/>
</dbReference>
<dbReference type="Gene3D" id="3.30.710.10">
    <property type="entry name" value="Potassium Channel Kv1.1, Chain A"/>
    <property type="match status" value="1"/>
</dbReference>
<dbReference type="SUPFAM" id="SSF54695">
    <property type="entry name" value="POZ domain"/>
    <property type="match status" value="1"/>
</dbReference>
<evidence type="ECO:0000259" key="1">
    <source>
        <dbReference type="PROSITE" id="PS50097"/>
    </source>
</evidence>
<dbReference type="AlphaFoldDB" id="A0A6A7A2W5"/>